<dbReference type="Proteomes" id="UP000184356">
    <property type="component" value="Unassembled WGS sequence"/>
</dbReference>
<organism evidence="2 3">
    <name type="scientific">Aspergillus sydowii CBS 593.65</name>
    <dbReference type="NCBI Taxonomy" id="1036612"/>
    <lineage>
        <taxon>Eukaryota</taxon>
        <taxon>Fungi</taxon>
        <taxon>Dikarya</taxon>
        <taxon>Ascomycota</taxon>
        <taxon>Pezizomycotina</taxon>
        <taxon>Eurotiomycetes</taxon>
        <taxon>Eurotiomycetidae</taxon>
        <taxon>Eurotiales</taxon>
        <taxon>Aspergillaceae</taxon>
        <taxon>Aspergillus</taxon>
        <taxon>Aspergillus subgen. Nidulantes</taxon>
    </lineage>
</organism>
<dbReference type="GeneID" id="63763966"/>
<gene>
    <name evidence="2" type="ORF">ASPSYDRAFT_49700</name>
</gene>
<reference evidence="3" key="1">
    <citation type="journal article" date="2017" name="Genome Biol.">
        <title>Comparative genomics reveals high biological diversity and specific adaptations in the industrially and medically important fungal genus Aspergillus.</title>
        <authorList>
            <person name="de Vries R.P."/>
            <person name="Riley R."/>
            <person name="Wiebenga A."/>
            <person name="Aguilar-Osorio G."/>
            <person name="Amillis S."/>
            <person name="Uchima C.A."/>
            <person name="Anderluh G."/>
            <person name="Asadollahi M."/>
            <person name="Askin M."/>
            <person name="Barry K."/>
            <person name="Battaglia E."/>
            <person name="Bayram O."/>
            <person name="Benocci T."/>
            <person name="Braus-Stromeyer S.A."/>
            <person name="Caldana C."/>
            <person name="Canovas D."/>
            <person name="Cerqueira G.C."/>
            <person name="Chen F."/>
            <person name="Chen W."/>
            <person name="Choi C."/>
            <person name="Clum A."/>
            <person name="Dos Santos R.A."/>
            <person name="Damasio A.R."/>
            <person name="Diallinas G."/>
            <person name="Emri T."/>
            <person name="Fekete E."/>
            <person name="Flipphi M."/>
            <person name="Freyberg S."/>
            <person name="Gallo A."/>
            <person name="Gournas C."/>
            <person name="Habgood R."/>
            <person name="Hainaut M."/>
            <person name="Harispe M.L."/>
            <person name="Henrissat B."/>
            <person name="Hilden K.S."/>
            <person name="Hope R."/>
            <person name="Hossain A."/>
            <person name="Karabika E."/>
            <person name="Karaffa L."/>
            <person name="Karanyi Z."/>
            <person name="Krasevec N."/>
            <person name="Kuo A."/>
            <person name="Kusch H."/>
            <person name="LaButti K."/>
            <person name="Lagendijk E.L."/>
            <person name="Lapidus A."/>
            <person name="Levasseur A."/>
            <person name="Lindquist E."/>
            <person name="Lipzen A."/>
            <person name="Logrieco A.F."/>
            <person name="MacCabe A."/>
            <person name="Maekelae M.R."/>
            <person name="Malavazi I."/>
            <person name="Melin P."/>
            <person name="Meyer V."/>
            <person name="Mielnichuk N."/>
            <person name="Miskei M."/>
            <person name="Molnar A.P."/>
            <person name="Mule G."/>
            <person name="Ngan C.Y."/>
            <person name="Orejas M."/>
            <person name="Orosz E."/>
            <person name="Ouedraogo J.P."/>
            <person name="Overkamp K.M."/>
            <person name="Park H.-S."/>
            <person name="Perrone G."/>
            <person name="Piumi F."/>
            <person name="Punt P.J."/>
            <person name="Ram A.F."/>
            <person name="Ramon A."/>
            <person name="Rauscher S."/>
            <person name="Record E."/>
            <person name="Riano-Pachon D.M."/>
            <person name="Robert V."/>
            <person name="Roehrig J."/>
            <person name="Ruller R."/>
            <person name="Salamov A."/>
            <person name="Salih N.S."/>
            <person name="Samson R.A."/>
            <person name="Sandor E."/>
            <person name="Sanguinetti M."/>
            <person name="Schuetze T."/>
            <person name="Sepcic K."/>
            <person name="Shelest E."/>
            <person name="Sherlock G."/>
            <person name="Sophianopoulou V."/>
            <person name="Squina F.M."/>
            <person name="Sun H."/>
            <person name="Susca A."/>
            <person name="Todd R.B."/>
            <person name="Tsang A."/>
            <person name="Unkles S.E."/>
            <person name="van de Wiele N."/>
            <person name="van Rossen-Uffink D."/>
            <person name="Oliveira J.V."/>
            <person name="Vesth T.C."/>
            <person name="Visser J."/>
            <person name="Yu J.-H."/>
            <person name="Zhou M."/>
            <person name="Andersen M.R."/>
            <person name="Archer D.B."/>
            <person name="Baker S.E."/>
            <person name="Benoit I."/>
            <person name="Brakhage A.A."/>
            <person name="Braus G.H."/>
            <person name="Fischer R."/>
            <person name="Frisvad J.C."/>
            <person name="Goldman G.H."/>
            <person name="Houbraken J."/>
            <person name="Oakley B."/>
            <person name="Pocsi I."/>
            <person name="Scazzocchio C."/>
            <person name="Seiboth B."/>
            <person name="vanKuyk P.A."/>
            <person name="Wortman J."/>
            <person name="Dyer P.S."/>
            <person name="Grigoriev I.V."/>
        </authorList>
    </citation>
    <scope>NUCLEOTIDE SEQUENCE [LARGE SCALE GENOMIC DNA]</scope>
    <source>
        <strain evidence="3">CBS 593.65</strain>
    </source>
</reference>
<evidence type="ECO:0000313" key="2">
    <source>
        <dbReference type="EMBL" id="OJJ54580.1"/>
    </source>
</evidence>
<dbReference type="Gene3D" id="3.40.630.30">
    <property type="match status" value="1"/>
</dbReference>
<name>A0A1L9T558_9EURO</name>
<dbReference type="InterPro" id="IPR016181">
    <property type="entry name" value="Acyl_CoA_acyltransferase"/>
</dbReference>
<proteinExistence type="predicted"/>
<dbReference type="PANTHER" id="PTHR43792:SF1">
    <property type="entry name" value="N-ACETYLTRANSFERASE DOMAIN-CONTAINING PROTEIN"/>
    <property type="match status" value="1"/>
</dbReference>
<feature type="domain" description="N-acetyltransferase" evidence="1">
    <location>
        <begin position="16"/>
        <end position="124"/>
    </location>
</feature>
<keyword evidence="3" id="KW-1185">Reference proteome</keyword>
<dbReference type="OrthoDB" id="630895at2759"/>
<dbReference type="InterPro" id="IPR000182">
    <property type="entry name" value="GNAT_dom"/>
</dbReference>
<evidence type="ECO:0000313" key="3">
    <source>
        <dbReference type="Proteomes" id="UP000184356"/>
    </source>
</evidence>
<dbReference type="EMBL" id="KV878594">
    <property type="protein sequence ID" value="OJJ54580.1"/>
    <property type="molecule type" value="Genomic_DNA"/>
</dbReference>
<dbReference type="Pfam" id="PF13302">
    <property type="entry name" value="Acetyltransf_3"/>
    <property type="match status" value="1"/>
</dbReference>
<dbReference type="VEuPathDB" id="FungiDB:ASPSYDRAFT_49700"/>
<dbReference type="GO" id="GO:0016747">
    <property type="term" value="F:acyltransferase activity, transferring groups other than amino-acyl groups"/>
    <property type="evidence" value="ECO:0007669"/>
    <property type="project" value="InterPro"/>
</dbReference>
<evidence type="ECO:0000259" key="1">
    <source>
        <dbReference type="Pfam" id="PF13302"/>
    </source>
</evidence>
<accession>A0A1L9T558</accession>
<dbReference type="RefSeq" id="XP_040698386.1">
    <property type="nucleotide sequence ID" value="XM_040847893.1"/>
</dbReference>
<dbReference type="SUPFAM" id="SSF55729">
    <property type="entry name" value="Acyl-CoA N-acyltransferases (Nat)"/>
    <property type="match status" value="1"/>
</dbReference>
<dbReference type="PANTHER" id="PTHR43792">
    <property type="entry name" value="GNAT FAMILY, PUTATIVE (AFU_ORTHOLOGUE AFUA_3G00765)-RELATED-RELATED"/>
    <property type="match status" value="1"/>
</dbReference>
<dbReference type="AlphaFoldDB" id="A0A1L9T558"/>
<sequence length="146" mass="15884">MKAKIFSTPDGSGATNSRHFFFAIVHRTSPDTIIGSVGINSLYPAPSVGYALHPDFWGKGYMTEAVKGVVEAWWGLPRLAFGEDGNTGGNGNGIRIRNEEERLFAATQRENIGSYKVLSKAGFEVYEFAEYQGANIAVMCTSRKGP</sequence>
<protein>
    <recommendedName>
        <fullName evidence="1">N-acetyltransferase domain-containing protein</fullName>
    </recommendedName>
</protein>
<dbReference type="InterPro" id="IPR051531">
    <property type="entry name" value="N-acetyltransferase"/>
</dbReference>